<dbReference type="InterPro" id="IPR016215">
    <property type="entry name" value="NTA_MOA"/>
</dbReference>
<keyword evidence="4" id="KW-0503">Monooxygenase</keyword>
<dbReference type="EC" id="1.-.-.-" evidence="8"/>
<dbReference type="InterPro" id="IPR011251">
    <property type="entry name" value="Luciferase-like_dom"/>
</dbReference>
<name>A0ABV1JTQ0_9PSEU</name>
<dbReference type="PANTHER" id="PTHR30011:SF16">
    <property type="entry name" value="C2H2 FINGER DOMAIN TRANSCRIPTION FACTOR (EUROFUNG)-RELATED"/>
    <property type="match status" value="1"/>
</dbReference>
<evidence type="ECO:0000256" key="6">
    <source>
        <dbReference type="SAM" id="MobiDB-lite"/>
    </source>
</evidence>
<evidence type="ECO:0000259" key="7">
    <source>
        <dbReference type="Pfam" id="PF00296"/>
    </source>
</evidence>
<dbReference type="Pfam" id="PF00296">
    <property type="entry name" value="Bac_luciferase"/>
    <property type="match status" value="1"/>
</dbReference>
<accession>A0ABV1JTQ0</accession>
<evidence type="ECO:0000256" key="4">
    <source>
        <dbReference type="ARBA" id="ARBA00023033"/>
    </source>
</evidence>
<dbReference type="PANTHER" id="PTHR30011">
    <property type="entry name" value="ALKANESULFONATE MONOOXYGENASE-RELATED"/>
    <property type="match status" value="1"/>
</dbReference>
<reference evidence="8 9" key="1">
    <citation type="submission" date="2024-03" db="EMBL/GenBank/DDBJ databases">
        <title>Draft genome sequence of Pseudonocardia tropica JCM 19149.</title>
        <authorList>
            <person name="Butdee W."/>
            <person name="Duangmal K."/>
        </authorList>
    </citation>
    <scope>NUCLEOTIDE SEQUENCE [LARGE SCALE GENOMIC DNA]</scope>
    <source>
        <strain evidence="8 9">JCM 19149</strain>
    </source>
</reference>
<evidence type="ECO:0000256" key="2">
    <source>
        <dbReference type="ARBA" id="ARBA00022643"/>
    </source>
</evidence>
<dbReference type="GO" id="GO:0016491">
    <property type="term" value="F:oxidoreductase activity"/>
    <property type="evidence" value="ECO:0007669"/>
    <property type="project" value="UniProtKB-KW"/>
</dbReference>
<dbReference type="Gene3D" id="3.20.20.30">
    <property type="entry name" value="Luciferase-like domain"/>
    <property type="match status" value="1"/>
</dbReference>
<gene>
    <name evidence="8" type="ORF">WHI96_09500</name>
</gene>
<evidence type="ECO:0000256" key="5">
    <source>
        <dbReference type="ARBA" id="ARBA00033748"/>
    </source>
</evidence>
<protein>
    <submittedName>
        <fullName evidence="8">LLM class flavin-dependent oxidoreductase</fullName>
        <ecNumber evidence="8">1.-.-.-</ecNumber>
    </submittedName>
</protein>
<evidence type="ECO:0000313" key="8">
    <source>
        <dbReference type="EMBL" id="MEQ3539056.1"/>
    </source>
</evidence>
<dbReference type="RefSeq" id="WP_345651997.1">
    <property type="nucleotide sequence ID" value="NZ_BAABLY010000082.1"/>
</dbReference>
<keyword evidence="2" id="KW-0288">FMN</keyword>
<dbReference type="Proteomes" id="UP001464923">
    <property type="component" value="Unassembled WGS sequence"/>
</dbReference>
<dbReference type="SUPFAM" id="SSF51679">
    <property type="entry name" value="Bacterial luciferase-like"/>
    <property type="match status" value="1"/>
</dbReference>
<dbReference type="InterPro" id="IPR051260">
    <property type="entry name" value="Diverse_substr_monoxygenases"/>
</dbReference>
<evidence type="ECO:0000256" key="3">
    <source>
        <dbReference type="ARBA" id="ARBA00023002"/>
    </source>
</evidence>
<keyword evidence="3 8" id="KW-0560">Oxidoreductase</keyword>
<evidence type="ECO:0000256" key="1">
    <source>
        <dbReference type="ARBA" id="ARBA00022630"/>
    </source>
</evidence>
<evidence type="ECO:0000313" key="9">
    <source>
        <dbReference type="Proteomes" id="UP001464923"/>
    </source>
</evidence>
<proteinExistence type="inferred from homology"/>
<comment type="caution">
    <text evidence="8">The sequence shown here is derived from an EMBL/GenBank/DDBJ whole genome shotgun (WGS) entry which is preliminary data.</text>
</comment>
<keyword evidence="9" id="KW-1185">Reference proteome</keyword>
<dbReference type="InterPro" id="IPR036661">
    <property type="entry name" value="Luciferase-like_sf"/>
</dbReference>
<feature type="domain" description="Luciferase-like" evidence="7">
    <location>
        <begin position="27"/>
        <end position="389"/>
    </location>
</feature>
<keyword evidence="1" id="KW-0285">Flavoprotein</keyword>
<dbReference type="NCBIfam" id="TIGR03860">
    <property type="entry name" value="FMN_nitrolo"/>
    <property type="match status" value="1"/>
</dbReference>
<dbReference type="PIRSF" id="PIRSF000337">
    <property type="entry name" value="NTA_MOA"/>
    <property type="match status" value="1"/>
</dbReference>
<feature type="region of interest" description="Disordered" evidence="6">
    <location>
        <begin position="444"/>
        <end position="463"/>
    </location>
</feature>
<dbReference type="EMBL" id="JBEDNP010000004">
    <property type="protein sequence ID" value="MEQ3539056.1"/>
    <property type="molecule type" value="Genomic_DNA"/>
</dbReference>
<sequence>MTGPRRLHLNAFDMTCAGHQSPGLWRHPEDRSHTFHDLRYWTDLAQLLERGGFTSLFVADVVGLYDVYRDGPEPAIRDGVQVPVGDPTLAVSAMAAVTERLGFGITVSLTYEKPYALARRFSTLDHYTRGRVAWNVVTSYLESAARNLGLEKQVPHDRRYDVADEFMEVAYQLWEASWDDDAVLLDREKGVYTDPAKVRPIGHRGEFFDVPGIGLTEPSPQRTPTIFQAGASSRGTAFAARHAEGVFVISPTPEGLAPRVAELRRQTTEQGRDPRSVKVFTMLTVVTGATDEQARERYADLSRYVSLEGALTLYGGWSGLDLSTMDPDEPLRFAETEAIRSAVELFTTADPDREWTPRAIAEHIGIGGMGAVVVGGPETVADEMERWAQVADVDGFNLAYAITPGTFTDVVEHVVPELRRRGVLPTEPEGATLREHLYGAGQARVRPDHPAAVHASRRGASDT</sequence>
<organism evidence="8 9">
    <name type="scientific">Pseudonocardia tropica</name>
    <dbReference type="NCBI Taxonomy" id="681289"/>
    <lineage>
        <taxon>Bacteria</taxon>
        <taxon>Bacillati</taxon>
        <taxon>Actinomycetota</taxon>
        <taxon>Actinomycetes</taxon>
        <taxon>Pseudonocardiales</taxon>
        <taxon>Pseudonocardiaceae</taxon>
        <taxon>Pseudonocardia</taxon>
    </lineage>
</organism>
<comment type="similarity">
    <text evidence="5">Belongs to the NtaA/SnaA/DszA monooxygenase family.</text>
</comment>